<name>A0ACC3MPB3_9PEZI</name>
<comment type="caution">
    <text evidence="1">The sequence shown here is derived from an EMBL/GenBank/DDBJ whole genome shotgun (WGS) entry which is preliminary data.</text>
</comment>
<protein>
    <submittedName>
        <fullName evidence="1">Uncharacterized protein</fullName>
    </submittedName>
</protein>
<dbReference type="Proteomes" id="UP001281147">
    <property type="component" value="Unassembled WGS sequence"/>
</dbReference>
<keyword evidence="2" id="KW-1185">Reference proteome</keyword>
<accession>A0ACC3MPB3</accession>
<gene>
    <name evidence="1" type="ORF">LTR37_015970</name>
</gene>
<sequence length="194" mass="21169">MDVFKTYSLGTSAYLALQSLPLLITPRLIVTLLASEPRRITDLETYLCRSQGLALLAFAALILLLTGLLPVSSTSESEGSSTPYANPTTIVTTIYHFSCAAYLYTQSGNFAFICGIIASGSLFCMGLWVLMFGGGRGHVSKRTGADKRTSNFPFSNAESAREKKKAERKEEKDSGKEEKKSGRRSMARTKSSRD</sequence>
<dbReference type="EMBL" id="JAUTXU010000185">
    <property type="protein sequence ID" value="KAK3700466.1"/>
    <property type="molecule type" value="Genomic_DNA"/>
</dbReference>
<organism evidence="1 2">
    <name type="scientific">Vermiconidia calcicola</name>
    <dbReference type="NCBI Taxonomy" id="1690605"/>
    <lineage>
        <taxon>Eukaryota</taxon>
        <taxon>Fungi</taxon>
        <taxon>Dikarya</taxon>
        <taxon>Ascomycota</taxon>
        <taxon>Pezizomycotina</taxon>
        <taxon>Dothideomycetes</taxon>
        <taxon>Dothideomycetidae</taxon>
        <taxon>Mycosphaerellales</taxon>
        <taxon>Extremaceae</taxon>
        <taxon>Vermiconidia</taxon>
    </lineage>
</organism>
<evidence type="ECO:0000313" key="1">
    <source>
        <dbReference type="EMBL" id="KAK3700466.1"/>
    </source>
</evidence>
<evidence type="ECO:0000313" key="2">
    <source>
        <dbReference type="Proteomes" id="UP001281147"/>
    </source>
</evidence>
<reference evidence="1" key="1">
    <citation type="submission" date="2023-07" db="EMBL/GenBank/DDBJ databases">
        <title>Black Yeasts Isolated from many extreme environments.</title>
        <authorList>
            <person name="Coleine C."/>
            <person name="Stajich J.E."/>
            <person name="Selbmann L."/>
        </authorList>
    </citation>
    <scope>NUCLEOTIDE SEQUENCE</scope>
    <source>
        <strain evidence="1">CCFEE 5714</strain>
    </source>
</reference>
<proteinExistence type="predicted"/>